<dbReference type="Gene3D" id="3.40.50.2300">
    <property type="match status" value="1"/>
</dbReference>
<dbReference type="GO" id="GO:0000160">
    <property type="term" value="P:phosphorelay signal transduction system"/>
    <property type="evidence" value="ECO:0007669"/>
    <property type="project" value="InterPro"/>
</dbReference>
<feature type="region of interest" description="Disordered" evidence="3">
    <location>
        <begin position="1"/>
        <end position="30"/>
    </location>
</feature>
<dbReference type="PANTHER" id="PTHR44591:SF25">
    <property type="entry name" value="CHEMOTAXIS TWO-COMPONENT RESPONSE REGULATOR"/>
    <property type="match status" value="1"/>
</dbReference>
<dbReference type="AlphaFoldDB" id="A0A327KR30"/>
<proteinExistence type="predicted"/>
<dbReference type="Proteomes" id="UP000248863">
    <property type="component" value="Unassembled WGS sequence"/>
</dbReference>
<comment type="caution">
    <text evidence="5">The sequence shown here is derived from an EMBL/GenBank/DDBJ whole genome shotgun (WGS) entry which is preliminary data.</text>
</comment>
<dbReference type="GO" id="GO:0043565">
    <property type="term" value="F:sequence-specific DNA binding"/>
    <property type="evidence" value="ECO:0007669"/>
    <property type="project" value="InterPro"/>
</dbReference>
<dbReference type="PRINTS" id="PR01590">
    <property type="entry name" value="HTHFIS"/>
</dbReference>
<organism evidence="5 6">
    <name type="scientific">Rhodoplanes elegans</name>
    <dbReference type="NCBI Taxonomy" id="29408"/>
    <lineage>
        <taxon>Bacteria</taxon>
        <taxon>Pseudomonadati</taxon>
        <taxon>Pseudomonadota</taxon>
        <taxon>Alphaproteobacteria</taxon>
        <taxon>Hyphomicrobiales</taxon>
        <taxon>Nitrobacteraceae</taxon>
        <taxon>Rhodoplanes</taxon>
    </lineage>
</organism>
<dbReference type="OrthoDB" id="9782655at2"/>
<keyword evidence="6" id="KW-1185">Reference proteome</keyword>
<dbReference type="Pfam" id="PF02954">
    <property type="entry name" value="HTH_8"/>
    <property type="match status" value="1"/>
</dbReference>
<dbReference type="EMBL" id="NPEU01000018">
    <property type="protein sequence ID" value="RAI41400.1"/>
    <property type="molecule type" value="Genomic_DNA"/>
</dbReference>
<accession>A0A327KR30</accession>
<gene>
    <name evidence="5" type="ORF">CH338_03260</name>
</gene>
<evidence type="ECO:0000313" key="6">
    <source>
        <dbReference type="Proteomes" id="UP000248863"/>
    </source>
</evidence>
<evidence type="ECO:0000256" key="2">
    <source>
        <dbReference type="PROSITE-ProRule" id="PRU00169"/>
    </source>
</evidence>
<evidence type="ECO:0000256" key="1">
    <source>
        <dbReference type="ARBA" id="ARBA00022553"/>
    </source>
</evidence>
<dbReference type="PANTHER" id="PTHR44591">
    <property type="entry name" value="STRESS RESPONSE REGULATOR PROTEIN 1"/>
    <property type="match status" value="1"/>
</dbReference>
<sequence length="205" mass="22571">MSTAPSTAAPRSASAFPGRPTLSRSQPDPHPILIVEDDEIMRVSLEDRFRLEGFTVVSAATIDRTRRELELGPKPCLVITDVRLPDGSGAELFDLCRTTLPGVPVVVMTAFGSVADAVRLVKAGALDYLEKPFDLDDLVDLVRVTVRSPEPGDDRSLRSSLEEAERAAIVDALARNDWAVTKTAQGLGISRKSLWEKMRRYRIER</sequence>
<dbReference type="Gene3D" id="1.10.10.60">
    <property type="entry name" value="Homeodomain-like"/>
    <property type="match status" value="1"/>
</dbReference>
<feature type="compositionally biased region" description="Low complexity" evidence="3">
    <location>
        <begin position="1"/>
        <end position="15"/>
    </location>
</feature>
<protein>
    <recommendedName>
        <fullName evidence="4">Response regulatory domain-containing protein</fullName>
    </recommendedName>
</protein>
<feature type="domain" description="Response regulatory" evidence="4">
    <location>
        <begin position="31"/>
        <end position="146"/>
    </location>
</feature>
<dbReference type="SUPFAM" id="SSF52172">
    <property type="entry name" value="CheY-like"/>
    <property type="match status" value="1"/>
</dbReference>
<dbReference type="InterPro" id="IPR009057">
    <property type="entry name" value="Homeodomain-like_sf"/>
</dbReference>
<evidence type="ECO:0000313" key="5">
    <source>
        <dbReference type="EMBL" id="RAI41400.1"/>
    </source>
</evidence>
<dbReference type="Pfam" id="PF00072">
    <property type="entry name" value="Response_reg"/>
    <property type="match status" value="1"/>
</dbReference>
<evidence type="ECO:0000259" key="4">
    <source>
        <dbReference type="PROSITE" id="PS50110"/>
    </source>
</evidence>
<reference evidence="5 6" key="1">
    <citation type="submission" date="2017-07" db="EMBL/GenBank/DDBJ databases">
        <title>Draft Genome Sequences of Select Purple Nonsulfur Bacteria.</title>
        <authorList>
            <person name="Lasarre B."/>
            <person name="Mckinlay J.B."/>
        </authorList>
    </citation>
    <scope>NUCLEOTIDE SEQUENCE [LARGE SCALE GENOMIC DNA]</scope>
    <source>
        <strain evidence="5 6">DSM 11907</strain>
    </source>
</reference>
<dbReference type="SMART" id="SM00448">
    <property type="entry name" value="REC"/>
    <property type="match status" value="1"/>
</dbReference>
<dbReference type="PROSITE" id="PS50110">
    <property type="entry name" value="RESPONSE_REGULATORY"/>
    <property type="match status" value="1"/>
</dbReference>
<evidence type="ECO:0000256" key="3">
    <source>
        <dbReference type="SAM" id="MobiDB-lite"/>
    </source>
</evidence>
<dbReference type="SUPFAM" id="SSF46689">
    <property type="entry name" value="Homeodomain-like"/>
    <property type="match status" value="1"/>
</dbReference>
<feature type="modified residue" description="4-aspartylphosphate" evidence="2">
    <location>
        <position position="81"/>
    </location>
</feature>
<dbReference type="InterPro" id="IPR011006">
    <property type="entry name" value="CheY-like_superfamily"/>
</dbReference>
<name>A0A327KR30_9BRAD</name>
<keyword evidence="1 2" id="KW-0597">Phosphoprotein</keyword>
<dbReference type="InterPro" id="IPR002197">
    <property type="entry name" value="HTH_Fis"/>
</dbReference>
<dbReference type="InterPro" id="IPR050595">
    <property type="entry name" value="Bact_response_regulator"/>
</dbReference>
<dbReference type="InterPro" id="IPR001789">
    <property type="entry name" value="Sig_transdc_resp-reg_receiver"/>
</dbReference>